<organism evidence="1 2">
    <name type="scientific">Phaeosphaeria nodorum (strain SN15 / ATCC MYA-4574 / FGSC 10173)</name>
    <name type="common">Glume blotch fungus</name>
    <name type="synonym">Parastagonospora nodorum</name>
    <dbReference type="NCBI Taxonomy" id="321614"/>
    <lineage>
        <taxon>Eukaryota</taxon>
        <taxon>Fungi</taxon>
        <taxon>Dikarya</taxon>
        <taxon>Ascomycota</taxon>
        <taxon>Pezizomycotina</taxon>
        <taxon>Dothideomycetes</taxon>
        <taxon>Pleosporomycetidae</taxon>
        <taxon>Pleosporales</taxon>
        <taxon>Pleosporineae</taxon>
        <taxon>Phaeosphaeriaceae</taxon>
        <taxon>Parastagonospora</taxon>
    </lineage>
</organism>
<evidence type="ECO:0000313" key="1">
    <source>
        <dbReference type="EMBL" id="EAT82160.1"/>
    </source>
</evidence>
<accession>Q0UBU8</accession>
<dbReference type="KEGG" id="pno:SNOG_10766"/>
<dbReference type="RefSeq" id="XP_001801026.1">
    <property type="nucleotide sequence ID" value="XM_001800974.1"/>
</dbReference>
<sequence length="43" mass="4963">MGLRACQVEETGKRYYWFWTVKSPPLDINGSTRPTVVYNVVSI</sequence>
<dbReference type="InParanoid" id="Q0UBU8"/>
<evidence type="ECO:0000313" key="2">
    <source>
        <dbReference type="Proteomes" id="UP000001055"/>
    </source>
</evidence>
<name>Q0UBU8_PHANO</name>
<proteinExistence type="predicted"/>
<reference evidence="2" key="1">
    <citation type="journal article" date="2007" name="Plant Cell">
        <title>Dothideomycete-plant interactions illuminated by genome sequencing and EST analysis of the wheat pathogen Stagonospora nodorum.</title>
        <authorList>
            <person name="Hane J.K."/>
            <person name="Lowe R.G."/>
            <person name="Solomon P.S."/>
            <person name="Tan K.C."/>
            <person name="Schoch C.L."/>
            <person name="Spatafora J.W."/>
            <person name="Crous P.W."/>
            <person name="Kodira C."/>
            <person name="Birren B.W."/>
            <person name="Galagan J.E."/>
            <person name="Torriani S.F."/>
            <person name="McDonald B.A."/>
            <person name="Oliver R.P."/>
        </authorList>
    </citation>
    <scope>NUCLEOTIDE SEQUENCE [LARGE SCALE GENOMIC DNA]</scope>
    <source>
        <strain evidence="2">SN15 / ATCC MYA-4574 / FGSC 10173</strain>
    </source>
</reference>
<dbReference type="EMBL" id="CH445341">
    <property type="protein sequence ID" value="EAT82160.1"/>
    <property type="molecule type" value="Genomic_DNA"/>
</dbReference>
<gene>
    <name evidence="1" type="ORF">SNOG_10766</name>
</gene>
<dbReference type="GeneID" id="5977933"/>
<dbReference type="AlphaFoldDB" id="Q0UBU8"/>
<protein>
    <submittedName>
        <fullName evidence="1">Uncharacterized protein</fullName>
    </submittedName>
</protein>
<dbReference type="HOGENOM" id="CLU_3242358_0_0_1"/>
<dbReference type="Proteomes" id="UP000001055">
    <property type="component" value="Unassembled WGS sequence"/>
</dbReference>